<keyword evidence="2 3" id="KW-0175">Coiled coil</keyword>
<protein>
    <submittedName>
        <fullName evidence="6">Uncharacterized protein</fullName>
    </submittedName>
</protein>
<feature type="transmembrane region" description="Helical" evidence="5">
    <location>
        <begin position="12"/>
        <end position="36"/>
    </location>
</feature>
<dbReference type="GO" id="GO:0005829">
    <property type="term" value="C:cytosol"/>
    <property type="evidence" value="ECO:0007669"/>
    <property type="project" value="TreeGrafter"/>
</dbReference>
<reference evidence="6" key="1">
    <citation type="submission" date="2023-10" db="EMBL/GenBank/DDBJ databases">
        <authorList>
            <person name="Domelevo Entfellner J.-B."/>
        </authorList>
    </citation>
    <scope>NUCLEOTIDE SEQUENCE</scope>
</reference>
<feature type="coiled-coil region" evidence="3">
    <location>
        <begin position="651"/>
        <end position="695"/>
    </location>
</feature>
<keyword evidence="7" id="KW-1185">Reference proteome</keyword>
<keyword evidence="5" id="KW-0812">Transmembrane</keyword>
<feature type="compositionally biased region" description="Basic and acidic residues" evidence="4">
    <location>
        <begin position="1019"/>
        <end position="1032"/>
    </location>
</feature>
<dbReference type="PANTHER" id="PTHR32054:SF43">
    <property type="entry name" value="WEB FAMILY PROTEIN-RELATED"/>
    <property type="match status" value="1"/>
</dbReference>
<dbReference type="AlphaFoldDB" id="A0AA86SU05"/>
<feature type="coiled-coil region" evidence="3">
    <location>
        <begin position="820"/>
        <end position="854"/>
    </location>
</feature>
<evidence type="ECO:0000313" key="7">
    <source>
        <dbReference type="Proteomes" id="UP001189624"/>
    </source>
</evidence>
<dbReference type="PANTHER" id="PTHR32054">
    <property type="entry name" value="HEAVY CHAIN, PUTATIVE, EXPRESSED-RELATED-RELATED"/>
    <property type="match status" value="1"/>
</dbReference>
<evidence type="ECO:0000256" key="4">
    <source>
        <dbReference type="SAM" id="MobiDB-lite"/>
    </source>
</evidence>
<organism evidence="6 7">
    <name type="scientific">Sphenostylis stenocarpa</name>
    <dbReference type="NCBI Taxonomy" id="92480"/>
    <lineage>
        <taxon>Eukaryota</taxon>
        <taxon>Viridiplantae</taxon>
        <taxon>Streptophyta</taxon>
        <taxon>Embryophyta</taxon>
        <taxon>Tracheophyta</taxon>
        <taxon>Spermatophyta</taxon>
        <taxon>Magnoliopsida</taxon>
        <taxon>eudicotyledons</taxon>
        <taxon>Gunneridae</taxon>
        <taxon>Pentapetalae</taxon>
        <taxon>rosids</taxon>
        <taxon>fabids</taxon>
        <taxon>Fabales</taxon>
        <taxon>Fabaceae</taxon>
        <taxon>Papilionoideae</taxon>
        <taxon>50 kb inversion clade</taxon>
        <taxon>NPAAA clade</taxon>
        <taxon>indigoferoid/millettioid clade</taxon>
        <taxon>Phaseoleae</taxon>
        <taxon>Sphenostylis</taxon>
    </lineage>
</organism>
<evidence type="ECO:0000256" key="2">
    <source>
        <dbReference type="ARBA" id="ARBA00023054"/>
    </source>
</evidence>
<name>A0AA86SU05_9FABA</name>
<evidence type="ECO:0000313" key="6">
    <source>
        <dbReference type="EMBL" id="CAJ1972687.1"/>
    </source>
</evidence>
<sequence>MRTLYTEISNFSSLSLFLQTLILISTLPFLLIIFHLSLICPNSQSSVLFLLNPDTFNSSNCFLQMEDVEDKQPSEPNIIRAEQNPPAETPDEDIEAMNPPNVQSSIEALDSQHSDISRMESGTRFPVTEFSDLEVSLNDSSDQTIAQAEQLPTGDSASTPKATIHGTEEGHQGAMAADSEPGGLEEDIFNRQEDGVSAVTASSDNDNLMNLSAPSSETKELHTDSMKLITDSPQTQVANIPRDNSASTTKVTVDVTEQSNQGAMSADSGALEDMSNRLMDGGSTVRAGSDVDNQMEPSTSSFEEKELLNDHKELQIDPPQTMDTDVVVGAVGSHGVASGNRVDKSSERIEPQNDKMELKIGPPQTKIADVSVKTVNLPGATDDNQMASPSERIQFLNKQKERKTDPSQTPVTDDTVGAIDSPDAKQIAERRGLIDTAAPFESVKEAVSKFGGIVDWKAHRIQTVERRKHVEHEHEKAQKLIPEYKTKCEASEQAKIQVLQELDTAKRLIEELKLNLERAQTEERQARQDSELAKLRVEEMEQGIADDSSVAAKAQLEVAKARYTSAITELTIIKEELDALRGEYASLVVEKDEAIKKSEEAVASSKQVEKTVEDLTIELIATKEALESAHAAHMEAEEQRIGTVMARDQDFLSWEKELNQAEEELQSLNQKILSVKDLKSKLSTASALLLDLKAELTLYMESKPNPEGDEGVSKGGLEKKRHSEIQEAVASAKKELEEVKLNIEKASTEVNYLKVAAASLKSELEKEKSSFVSVRQREGMASITVASLEAELDNTNSETVLVQMKEKEGRENIAVLPKKLQLAVEENNQANLLAQAAREELQRIKEEAEQAKASACTMQSKLRAAQKEIEAARASERLAIAASKALQESESSSNNREVESSSSWVSLSVEEYYNLSKQAYDAEVEASLRVATANSEIEIAKESELKTLKKLNDVNREMAARRESLKIAMEKAEKAREGKLGVEQELRKWRADHEQRRKAGALGQAMVKHQSSKSSGTSFDRRKESNSFDKSHRAPLRFFSSSKSYVHSNSGAVPSPDAKAAKKKKKSFFPWVFMFFGKKKTNTTNSG</sequence>
<feature type="region of interest" description="Disordered" evidence="4">
    <location>
        <begin position="991"/>
        <end position="1033"/>
    </location>
</feature>
<feature type="region of interest" description="Disordered" evidence="4">
    <location>
        <begin position="702"/>
        <end position="723"/>
    </location>
</feature>
<proteinExistence type="inferred from homology"/>
<feature type="coiled-coil region" evidence="3">
    <location>
        <begin position="495"/>
        <end position="538"/>
    </location>
</feature>
<feature type="region of interest" description="Disordered" evidence="4">
    <location>
        <begin position="69"/>
        <end position="99"/>
    </location>
</feature>
<dbReference type="Proteomes" id="UP001189624">
    <property type="component" value="Chromosome 8"/>
</dbReference>
<keyword evidence="5" id="KW-1133">Transmembrane helix</keyword>
<dbReference type="GO" id="GO:0009903">
    <property type="term" value="P:chloroplast avoidance movement"/>
    <property type="evidence" value="ECO:0007669"/>
    <property type="project" value="TreeGrafter"/>
</dbReference>
<dbReference type="Pfam" id="PF05701">
    <property type="entry name" value="WEMBL"/>
    <property type="match status" value="1"/>
</dbReference>
<evidence type="ECO:0000256" key="1">
    <source>
        <dbReference type="ARBA" id="ARBA00005485"/>
    </source>
</evidence>
<dbReference type="EMBL" id="OY731405">
    <property type="protein sequence ID" value="CAJ1972687.1"/>
    <property type="molecule type" value="Genomic_DNA"/>
</dbReference>
<feature type="coiled-coil region" evidence="3">
    <location>
        <begin position="948"/>
        <end position="975"/>
    </location>
</feature>
<comment type="similarity">
    <text evidence="1">Belongs to the WEB family.</text>
</comment>
<dbReference type="Gramene" id="rna-AYBTSS11_LOCUS24739">
    <property type="protein sequence ID" value="CAJ1972687.1"/>
    <property type="gene ID" value="gene-AYBTSS11_LOCUS24739"/>
</dbReference>
<accession>A0AA86SU05</accession>
<dbReference type="GO" id="GO:0009904">
    <property type="term" value="P:chloroplast accumulation movement"/>
    <property type="evidence" value="ECO:0007669"/>
    <property type="project" value="TreeGrafter"/>
</dbReference>
<evidence type="ECO:0000256" key="3">
    <source>
        <dbReference type="SAM" id="Coils"/>
    </source>
</evidence>
<gene>
    <name evidence="6" type="ORF">AYBTSS11_LOCUS24739</name>
</gene>
<evidence type="ECO:0000256" key="5">
    <source>
        <dbReference type="SAM" id="Phobius"/>
    </source>
</evidence>
<dbReference type="InterPro" id="IPR008545">
    <property type="entry name" value="Web"/>
</dbReference>
<keyword evidence="5" id="KW-0472">Membrane</keyword>